<dbReference type="InterPro" id="IPR011032">
    <property type="entry name" value="GroES-like_sf"/>
</dbReference>
<dbReference type="SUPFAM" id="SSF50129">
    <property type="entry name" value="GroES-like"/>
    <property type="match status" value="1"/>
</dbReference>
<keyword evidence="6" id="KW-1185">Reference proteome</keyword>
<dbReference type="EMBL" id="FMHT01000003">
    <property type="protein sequence ID" value="SCL15017.1"/>
    <property type="molecule type" value="Genomic_DNA"/>
</dbReference>
<feature type="domain" description="Alcohol dehydrogenase-like N-terminal" evidence="4">
    <location>
        <begin position="28"/>
        <end position="125"/>
    </location>
</feature>
<dbReference type="SUPFAM" id="SSF51735">
    <property type="entry name" value="NAD(P)-binding Rossmann-fold domains"/>
    <property type="match status" value="1"/>
</dbReference>
<dbReference type="PANTHER" id="PTHR43401">
    <property type="entry name" value="L-THREONINE 3-DEHYDROGENASE"/>
    <property type="match status" value="1"/>
</dbReference>
<feature type="domain" description="Alcohol dehydrogenase-like C-terminal" evidence="3">
    <location>
        <begin position="164"/>
        <end position="290"/>
    </location>
</feature>
<dbReference type="Gene3D" id="3.90.180.10">
    <property type="entry name" value="Medium-chain alcohol dehydrogenases, catalytic domain"/>
    <property type="match status" value="1"/>
</dbReference>
<evidence type="ECO:0000313" key="5">
    <source>
        <dbReference type="EMBL" id="SCL15017.1"/>
    </source>
</evidence>
<evidence type="ECO:0000256" key="2">
    <source>
        <dbReference type="ARBA" id="ARBA00023002"/>
    </source>
</evidence>
<gene>
    <name evidence="5" type="ORF">GA0070616_0606</name>
</gene>
<dbReference type="RefSeq" id="WP_091075768.1">
    <property type="nucleotide sequence ID" value="NZ_FMHT01000003.1"/>
</dbReference>
<comment type="cofactor">
    <cofactor evidence="1">
        <name>Zn(2+)</name>
        <dbReference type="ChEBI" id="CHEBI:29105"/>
    </cofactor>
</comment>
<dbReference type="InterPro" id="IPR036291">
    <property type="entry name" value="NAD(P)-bd_dom_sf"/>
</dbReference>
<proteinExistence type="predicted"/>
<evidence type="ECO:0000313" key="6">
    <source>
        <dbReference type="Proteomes" id="UP000199699"/>
    </source>
</evidence>
<dbReference type="AlphaFoldDB" id="A0A1C6RD04"/>
<keyword evidence="2" id="KW-0560">Oxidoreductase</keyword>
<sequence>MRAVLARGPGRFELVDLAAPVPPPGGRILQVEATGVCAADRMLWNGTGPWQVCWPFVPGHEILGRDILTGERLTVEVKIPCGRCRFCTAGRTNLCPHGTHLGSGLPGGFAERIALPASAVTHPVPEELPRDAAVLAEPMACAVHAVRRAAVAAGDTVAVIGLGAVGALAVIAARARSAGRVVAVVRSDAKAEVARALGAEPVPVRPVEGGSPRSGVDDLDGRMDVVIECSGDPDAAALALRLAAPGGRVCLYGVYPRPAALDLNQIAEFKELTVTGGHLAPGCFPEAIALLPHVPADLLVTGVWGLTELPRALGPAQGPRIKEVVVP</sequence>
<dbReference type="Pfam" id="PF08240">
    <property type="entry name" value="ADH_N"/>
    <property type="match status" value="1"/>
</dbReference>
<dbReference type="PANTHER" id="PTHR43401:SF2">
    <property type="entry name" value="L-THREONINE 3-DEHYDROGENASE"/>
    <property type="match status" value="1"/>
</dbReference>
<organism evidence="5 6">
    <name type="scientific">Micromonospora nigra</name>
    <dbReference type="NCBI Taxonomy" id="145857"/>
    <lineage>
        <taxon>Bacteria</taxon>
        <taxon>Bacillati</taxon>
        <taxon>Actinomycetota</taxon>
        <taxon>Actinomycetes</taxon>
        <taxon>Micromonosporales</taxon>
        <taxon>Micromonosporaceae</taxon>
        <taxon>Micromonospora</taxon>
    </lineage>
</organism>
<dbReference type="InterPro" id="IPR013149">
    <property type="entry name" value="ADH-like_C"/>
</dbReference>
<evidence type="ECO:0000259" key="4">
    <source>
        <dbReference type="Pfam" id="PF08240"/>
    </source>
</evidence>
<name>A0A1C6RD04_9ACTN</name>
<dbReference type="Pfam" id="PF00107">
    <property type="entry name" value="ADH_zinc_N"/>
    <property type="match status" value="1"/>
</dbReference>
<evidence type="ECO:0000256" key="1">
    <source>
        <dbReference type="ARBA" id="ARBA00001947"/>
    </source>
</evidence>
<dbReference type="InterPro" id="IPR013154">
    <property type="entry name" value="ADH-like_N"/>
</dbReference>
<dbReference type="GO" id="GO:0016491">
    <property type="term" value="F:oxidoreductase activity"/>
    <property type="evidence" value="ECO:0007669"/>
    <property type="project" value="UniProtKB-KW"/>
</dbReference>
<dbReference type="STRING" id="145857.GA0070616_0606"/>
<dbReference type="Gene3D" id="3.40.50.720">
    <property type="entry name" value="NAD(P)-binding Rossmann-like Domain"/>
    <property type="match status" value="1"/>
</dbReference>
<protein>
    <submittedName>
        <fullName evidence="5">Threonine dehydrogenase</fullName>
    </submittedName>
</protein>
<dbReference type="Proteomes" id="UP000199699">
    <property type="component" value="Unassembled WGS sequence"/>
</dbReference>
<accession>A0A1C6RD04</accession>
<dbReference type="OrthoDB" id="9797931at2"/>
<evidence type="ECO:0000259" key="3">
    <source>
        <dbReference type="Pfam" id="PF00107"/>
    </source>
</evidence>
<reference evidence="5 6" key="1">
    <citation type="submission" date="2016-06" db="EMBL/GenBank/DDBJ databases">
        <authorList>
            <person name="Kjaerup R.B."/>
            <person name="Dalgaard T.S."/>
            <person name="Juul-Madsen H.R."/>
        </authorList>
    </citation>
    <scope>NUCLEOTIDE SEQUENCE [LARGE SCALE GENOMIC DNA]</scope>
    <source>
        <strain evidence="5 6">DSM 43818</strain>
    </source>
</reference>
<dbReference type="InterPro" id="IPR050129">
    <property type="entry name" value="Zn_alcohol_dh"/>
</dbReference>